<reference evidence="1 2" key="2">
    <citation type="journal article" date="2010" name="Stand. Genomic Sci.">
        <title>Complete genome sequence of Desulfohalobium retbaense type strain (HR(100)).</title>
        <authorList>
            <person name="Spring S."/>
            <person name="Nolan M."/>
            <person name="Lapidus A."/>
            <person name="Glavina Del Rio T."/>
            <person name="Copeland A."/>
            <person name="Tice H."/>
            <person name="Cheng J.F."/>
            <person name="Lucas S."/>
            <person name="Land M."/>
            <person name="Chen F."/>
            <person name="Bruce D."/>
            <person name="Goodwin L."/>
            <person name="Pitluck S."/>
            <person name="Ivanova N."/>
            <person name="Mavromatis K."/>
            <person name="Mikhailova N."/>
            <person name="Pati A."/>
            <person name="Chen A."/>
            <person name="Palaniappan K."/>
            <person name="Hauser L."/>
            <person name="Chang Y.J."/>
            <person name="Jeffries C.D."/>
            <person name="Munk C."/>
            <person name="Kiss H."/>
            <person name="Chain P."/>
            <person name="Han C."/>
            <person name="Brettin T."/>
            <person name="Detter J.C."/>
            <person name="Schuler E."/>
            <person name="Goker M."/>
            <person name="Rohde M."/>
            <person name="Bristow J."/>
            <person name="Eisen J.A."/>
            <person name="Markowitz V."/>
            <person name="Hugenholtz P."/>
            <person name="Kyrpides N.C."/>
            <person name="Klenk H.P."/>
        </authorList>
    </citation>
    <scope>NUCLEOTIDE SEQUENCE [LARGE SCALE GENOMIC DNA]</scope>
    <source>
        <strain evidence="1 2">DSM 5692</strain>
    </source>
</reference>
<accession>C8X277</accession>
<dbReference type="SUPFAM" id="SSF55874">
    <property type="entry name" value="ATPase domain of HSP90 chaperone/DNA topoisomerase II/histidine kinase"/>
    <property type="match status" value="1"/>
</dbReference>
<dbReference type="KEGG" id="drt:Dret_1112"/>
<dbReference type="eggNOG" id="COG0642">
    <property type="taxonomic scope" value="Bacteria"/>
</dbReference>
<dbReference type="AlphaFoldDB" id="C8X277"/>
<evidence type="ECO:0000313" key="2">
    <source>
        <dbReference type="Proteomes" id="UP000001052"/>
    </source>
</evidence>
<dbReference type="STRING" id="485915.Dret_1112"/>
<sequence>MSRPDDQWVILGQQYLQATAGSFLSGVTHNLNNAVHIVDLQLELLQRKLAGALDRGQIESRLERMGQASKSMGEQLQHLRHRFFYTQVESTQIDLGQYMEWLDAFWNNNLFYKHNISMTWQVAEEVPNLELRPFFLTLCLEEPLKNAVRACRAANLEGEHTIRVQITPWNSGAAVTLDSREPLPDTLDIWAEGTTSSPGRRGLGLPLVQALGRIAGWETTLFPNEDTGARFELKIPEMISSLPSLEVFEALADW</sequence>
<dbReference type="EMBL" id="CP001734">
    <property type="protein sequence ID" value="ACV68400.1"/>
    <property type="molecule type" value="Genomic_DNA"/>
</dbReference>
<proteinExistence type="predicted"/>
<evidence type="ECO:0008006" key="3">
    <source>
        <dbReference type="Google" id="ProtNLM"/>
    </source>
</evidence>
<reference evidence="2" key="1">
    <citation type="submission" date="2009-09" db="EMBL/GenBank/DDBJ databases">
        <title>The complete chromosome of Desulfohalobium retbaense DSM 5692.</title>
        <authorList>
            <consortium name="US DOE Joint Genome Institute (JGI-PGF)"/>
            <person name="Lucas S."/>
            <person name="Copeland A."/>
            <person name="Lapidus A."/>
            <person name="Glavina del Rio T."/>
            <person name="Dalin E."/>
            <person name="Tice H."/>
            <person name="Bruce D."/>
            <person name="Goodwin L."/>
            <person name="Pitluck S."/>
            <person name="Kyrpides N."/>
            <person name="Mavromatis K."/>
            <person name="Ivanova N."/>
            <person name="Mikhailova N."/>
            <person name="Munk A.C."/>
            <person name="Brettin T."/>
            <person name="Detter J.C."/>
            <person name="Han C."/>
            <person name="Tapia R."/>
            <person name="Larimer F."/>
            <person name="Land M."/>
            <person name="Hauser L."/>
            <person name="Markowitz V."/>
            <person name="Cheng J.-F."/>
            <person name="Hugenholtz P."/>
            <person name="Woyke T."/>
            <person name="Wu D."/>
            <person name="Spring S."/>
            <person name="Klenk H.-P."/>
            <person name="Eisen J.A."/>
        </authorList>
    </citation>
    <scope>NUCLEOTIDE SEQUENCE [LARGE SCALE GENOMIC DNA]</scope>
    <source>
        <strain evidence="2">DSM 5692</strain>
    </source>
</reference>
<evidence type="ECO:0000313" key="1">
    <source>
        <dbReference type="EMBL" id="ACV68400.1"/>
    </source>
</evidence>
<organism evidence="1 2">
    <name type="scientific">Desulfohalobium retbaense (strain ATCC 49708 / DSM 5692 / JCM 16813 / HR100)</name>
    <dbReference type="NCBI Taxonomy" id="485915"/>
    <lineage>
        <taxon>Bacteria</taxon>
        <taxon>Pseudomonadati</taxon>
        <taxon>Thermodesulfobacteriota</taxon>
        <taxon>Desulfovibrionia</taxon>
        <taxon>Desulfovibrionales</taxon>
        <taxon>Desulfohalobiaceae</taxon>
        <taxon>Desulfohalobium</taxon>
    </lineage>
</organism>
<dbReference type="OrthoDB" id="9800405at2"/>
<name>C8X277_DESRD</name>
<dbReference type="RefSeq" id="WP_015751551.1">
    <property type="nucleotide sequence ID" value="NC_013223.1"/>
</dbReference>
<dbReference type="Proteomes" id="UP000001052">
    <property type="component" value="Chromosome"/>
</dbReference>
<dbReference type="HOGENOM" id="CLU_1092937_0_0_7"/>
<keyword evidence="2" id="KW-1185">Reference proteome</keyword>
<dbReference type="Gene3D" id="3.30.565.10">
    <property type="entry name" value="Histidine kinase-like ATPase, C-terminal domain"/>
    <property type="match status" value="1"/>
</dbReference>
<gene>
    <name evidence="1" type="ordered locus">Dret_1112</name>
</gene>
<protein>
    <recommendedName>
        <fullName evidence="3">Histidine kinase</fullName>
    </recommendedName>
</protein>
<dbReference type="InterPro" id="IPR036890">
    <property type="entry name" value="HATPase_C_sf"/>
</dbReference>